<gene>
    <name evidence="4" type="ORF">CDOO_02115</name>
</gene>
<keyword evidence="4" id="KW-0378">Hydrolase</keyword>
<keyword evidence="2" id="KW-0732">Signal</keyword>
<dbReference type="Pfam" id="PF13472">
    <property type="entry name" value="Lipase_GDSL_2"/>
    <property type="match status" value="1"/>
</dbReference>
<dbReference type="GO" id="GO:0016787">
    <property type="term" value="F:hydrolase activity"/>
    <property type="evidence" value="ECO:0007669"/>
    <property type="project" value="UniProtKB-KW"/>
</dbReference>
<dbReference type="SUPFAM" id="SSF52266">
    <property type="entry name" value="SGNH hydrolase"/>
    <property type="match status" value="1"/>
</dbReference>
<dbReference type="HOGENOM" id="CLU_038449_2_1_11"/>
<keyword evidence="5" id="KW-1185">Reference proteome</keyword>
<dbReference type="KEGG" id="cdo:CDOO_02115"/>
<protein>
    <submittedName>
        <fullName evidence="4">Hydrolase</fullName>
    </submittedName>
</protein>
<name>A0A097IDH0_9CORY</name>
<dbReference type="STRING" id="558173.CDOO_02115"/>
<evidence type="ECO:0000313" key="4">
    <source>
        <dbReference type="EMBL" id="AIT60181.1"/>
    </source>
</evidence>
<dbReference type="RefSeq" id="WP_018021427.1">
    <property type="nucleotide sequence ID" value="NZ_AQUX01000002.1"/>
</dbReference>
<evidence type="ECO:0000259" key="3">
    <source>
        <dbReference type="Pfam" id="PF13472"/>
    </source>
</evidence>
<dbReference type="Gene3D" id="3.40.50.1110">
    <property type="entry name" value="SGNH hydrolase"/>
    <property type="match status" value="1"/>
</dbReference>
<dbReference type="OrthoDB" id="4529562at2"/>
<evidence type="ECO:0000256" key="1">
    <source>
        <dbReference type="SAM" id="MobiDB-lite"/>
    </source>
</evidence>
<feature type="domain" description="SGNH hydrolase-type esterase" evidence="3">
    <location>
        <begin position="41"/>
        <end position="272"/>
    </location>
</feature>
<accession>A0A097IDH0</accession>
<feature type="region of interest" description="Disordered" evidence="1">
    <location>
        <begin position="58"/>
        <end position="79"/>
    </location>
</feature>
<feature type="signal peptide" evidence="2">
    <location>
        <begin position="1"/>
        <end position="25"/>
    </location>
</feature>
<dbReference type="eggNOG" id="COG2755">
    <property type="taxonomic scope" value="Bacteria"/>
</dbReference>
<reference evidence="4 5" key="1">
    <citation type="submission" date="2013-09" db="EMBL/GenBank/DDBJ databases">
        <title>Complete genome sequence of Corynebacterium doosanense CAU 212(T) (=DSM 45436(T)), isolated from activated sludge.</title>
        <authorList>
            <person name="Schaffert L."/>
            <person name="Albersmeier A."/>
            <person name="Kalinowski J."/>
            <person name="Ruckert C."/>
        </authorList>
    </citation>
    <scope>NUCLEOTIDE SEQUENCE [LARGE SCALE GENOMIC DNA]</scope>
    <source>
        <strain evidence="4 5">CAU 212</strain>
    </source>
</reference>
<organism evidence="4 5">
    <name type="scientific">Corynebacterium doosanense CAU 212 = DSM 45436</name>
    <dbReference type="NCBI Taxonomy" id="558173"/>
    <lineage>
        <taxon>Bacteria</taxon>
        <taxon>Bacillati</taxon>
        <taxon>Actinomycetota</taxon>
        <taxon>Actinomycetes</taxon>
        <taxon>Mycobacteriales</taxon>
        <taxon>Corynebacteriaceae</taxon>
        <taxon>Corynebacterium</taxon>
    </lineage>
</organism>
<evidence type="ECO:0000313" key="5">
    <source>
        <dbReference type="Proteomes" id="UP000029914"/>
    </source>
</evidence>
<proteinExistence type="predicted"/>
<feature type="chain" id="PRO_5039208113" evidence="2">
    <location>
        <begin position="26"/>
        <end position="281"/>
    </location>
</feature>
<dbReference type="Proteomes" id="UP000029914">
    <property type="component" value="Chromosome"/>
</dbReference>
<feature type="compositionally biased region" description="Polar residues" evidence="1">
    <location>
        <begin position="67"/>
        <end position="79"/>
    </location>
</feature>
<dbReference type="AlphaFoldDB" id="A0A097IDH0"/>
<evidence type="ECO:0000256" key="2">
    <source>
        <dbReference type="SAM" id="SignalP"/>
    </source>
</evidence>
<sequence>MSVSTTPRRLAAVIAALVSALALIAGPGLPQAQAQDRNLVIFGDSIIANPTVPDYLAGGLSDGRPGSSGNPATGCPQGNNWGRSASARLGLVPWDYSCSGTVSISQGPQFAAQVDHALWDQALTPSTARVIISTGFNDTYNNRTLSDGDVRARFVGSMAPQINRIRDAAPNARIQIVGYPSITEGNNVCLFHVGPNVYDRTLFPDVNHWQWQAQNMQVDLARATGVEFLDMKPSTVNNHMCAPDNQRMWAGLVDFYGGTGNLPIHVNDRGHEHVAWMIANS</sequence>
<dbReference type="EMBL" id="CP006764">
    <property type="protein sequence ID" value="AIT60181.1"/>
    <property type="molecule type" value="Genomic_DNA"/>
</dbReference>
<dbReference type="InterPro" id="IPR013830">
    <property type="entry name" value="SGNH_hydro"/>
</dbReference>
<dbReference type="InterPro" id="IPR036514">
    <property type="entry name" value="SGNH_hydro_sf"/>
</dbReference>